<sequence>MSTLQDIPRLVPRKYQEEIFLQAMQGNVVAALDTGSGKTYIAALLIRWIASKPSLSTTKKKIVFIVPKIALVLQQADYIERHTPLRVMPIHGGIARSAEEHEKWAAALKKADVLVVTAQIFVNLITHSHWSLSQVSLLVMDECHHARKNHPYNIIMKEYFHCPISERPKVFGMTASPTWRTSNPLESLAELERNMDARIFTVRHHIDELNAHAPKPVEETCTYDVPPDTYPSYTIPSQWMFFGIDGIRTYVDIPWDKIRVRYIAALANLGIFGAEMYLHAELRARIEAHLESATNDEIKSLRLRFLDGVVLEGRRANNIDSSILALHDALEDYAAFFDFLYEGTDLSGPWKFTLSWCTPKVVKLVELLLSRADTIRGIIFVEQRHIAVHLSRILNRVPQLYGRTRASAIVGVGDNEGIGAGMVASKQHAVMRDFRDGKWVPHLVIATNVAEEGLDIPACDLVVRFDSLQHMVGYIQSRGRARQTMSRFIVMVQENDTVDFARYRKLSEAEPEIKQLYGCRVAVATPVDEGTSNIEDDATPVDLAERERFVVPKTGSILTYNNAISLLDRLCALIPRDAYMEVPKPAFSGDFEATLRLPISLPLDAMDRIYHGPRKQTKREARRAVAFRAVRRLYDLEVFDSYLLPTRGMRWGEDIDGQPIPDVSAVPIIINAVVRNPWTLGPSLWSHSVYVGGRLVAGIVTGTMLPPVELVCDGLLHYTSPGVRVAFDEAGEWQQRKLLQQYTDISLWWCNTGRPRPQPLTSFLVPVSADHQPDFDAMEQLLRARLGSFEWEPVTTAHENRLLMRTRFEFGRTYLFHRMRWDLTPLSEPPPDAREAGYATFFDYYRPRWERRGVVPDIPRDGPLVEAYLVHKQTLGSIDLNSNGASASNPSFIDEQPFLLPLRACSWFSLPEDIFTLYRTFPRLLRRITGVFRARLARRELGLPAIEDNLLVEAFTIPNTSASFNNQRLETLGDLVLKVCTSVHLFNRYPHRHEGQLERLRQVCVRNTTLLAHAKQTGLEEFLSCEGQNVKSWPYVTAEGSPSSQGETFDRRARRRLPRRSLQDCMEACLGASWLSGGIEMALRAGTALGLSFGGVVPWPMRYSRRPEPVATPPIFSDLQAKLGYEFCRPEPLLEALTHPTFMQDGFSYQRLEFLGDALIDLPMVTYLYHKFPKATSAQLANMREHVACAPVLAWIAVTKFQLHKLLLVNNAALSAEISNYVPILEGLSCTDIVQKSWAYDPPKVLSDVLESVVAAVLVDCGYNIEKTNAIVEGILNEVLEELYPELERDPVSQLMVWTAQAGCVRMLFHKSRSRPNTERYDSICVVVHDQSVSEMVTASSLSIAKAFASANALVRLRDRSSDRCLAKLCNCQVLRECGTRPMDVFGAVKIAGALPDLSAALASSQVASETVLSLACNPADVGSAGDSEEETLDDSTEAGFAAIARQKLSVLAGLSPETNHDVNDDEDSDLEGDCTSGSQGDGLCESADADADAEAASS</sequence>
<evidence type="ECO:0000313" key="2">
    <source>
        <dbReference type="Proteomes" id="UP000814128"/>
    </source>
</evidence>
<accession>A0ACB8QKI0</accession>
<protein>
    <submittedName>
        <fullName evidence="1">Uncharacterized protein</fullName>
    </submittedName>
</protein>
<dbReference type="Proteomes" id="UP000814128">
    <property type="component" value="Unassembled WGS sequence"/>
</dbReference>
<keyword evidence="2" id="KW-1185">Reference proteome</keyword>
<gene>
    <name evidence="1" type="ORF">K488DRAFT_50105</name>
</gene>
<dbReference type="EMBL" id="MU273549">
    <property type="protein sequence ID" value="KAI0032338.1"/>
    <property type="molecule type" value="Genomic_DNA"/>
</dbReference>
<comment type="caution">
    <text evidence="1">The sequence shown here is derived from an EMBL/GenBank/DDBJ whole genome shotgun (WGS) entry which is preliminary data.</text>
</comment>
<name>A0ACB8QKI0_9AGAM</name>
<proteinExistence type="predicted"/>
<reference evidence="1" key="1">
    <citation type="submission" date="2021-02" db="EMBL/GenBank/DDBJ databases">
        <authorList>
            <consortium name="DOE Joint Genome Institute"/>
            <person name="Ahrendt S."/>
            <person name="Looney B.P."/>
            <person name="Miyauchi S."/>
            <person name="Morin E."/>
            <person name="Drula E."/>
            <person name="Courty P.E."/>
            <person name="Chicoki N."/>
            <person name="Fauchery L."/>
            <person name="Kohler A."/>
            <person name="Kuo A."/>
            <person name="Labutti K."/>
            <person name="Pangilinan J."/>
            <person name="Lipzen A."/>
            <person name="Riley R."/>
            <person name="Andreopoulos W."/>
            <person name="He G."/>
            <person name="Johnson J."/>
            <person name="Barry K.W."/>
            <person name="Grigoriev I.V."/>
            <person name="Nagy L."/>
            <person name="Hibbett D."/>
            <person name="Henrissat B."/>
            <person name="Matheny P.B."/>
            <person name="Labbe J."/>
            <person name="Martin F."/>
        </authorList>
    </citation>
    <scope>NUCLEOTIDE SEQUENCE</scope>
    <source>
        <strain evidence="1">EC-137</strain>
    </source>
</reference>
<organism evidence="1 2">
    <name type="scientific">Vararia minispora EC-137</name>
    <dbReference type="NCBI Taxonomy" id="1314806"/>
    <lineage>
        <taxon>Eukaryota</taxon>
        <taxon>Fungi</taxon>
        <taxon>Dikarya</taxon>
        <taxon>Basidiomycota</taxon>
        <taxon>Agaricomycotina</taxon>
        <taxon>Agaricomycetes</taxon>
        <taxon>Russulales</taxon>
        <taxon>Lachnocladiaceae</taxon>
        <taxon>Vararia</taxon>
    </lineage>
</organism>
<evidence type="ECO:0000313" key="1">
    <source>
        <dbReference type="EMBL" id="KAI0032338.1"/>
    </source>
</evidence>
<reference evidence="1" key="2">
    <citation type="journal article" date="2022" name="New Phytol.">
        <title>Evolutionary transition to the ectomycorrhizal habit in the genomes of a hyperdiverse lineage of mushroom-forming fungi.</title>
        <authorList>
            <person name="Looney B."/>
            <person name="Miyauchi S."/>
            <person name="Morin E."/>
            <person name="Drula E."/>
            <person name="Courty P.E."/>
            <person name="Kohler A."/>
            <person name="Kuo A."/>
            <person name="LaButti K."/>
            <person name="Pangilinan J."/>
            <person name="Lipzen A."/>
            <person name="Riley R."/>
            <person name="Andreopoulos W."/>
            <person name="He G."/>
            <person name="Johnson J."/>
            <person name="Nolan M."/>
            <person name="Tritt A."/>
            <person name="Barry K.W."/>
            <person name="Grigoriev I.V."/>
            <person name="Nagy L.G."/>
            <person name="Hibbett D."/>
            <person name="Henrissat B."/>
            <person name="Matheny P.B."/>
            <person name="Labbe J."/>
            <person name="Martin F.M."/>
        </authorList>
    </citation>
    <scope>NUCLEOTIDE SEQUENCE</scope>
    <source>
        <strain evidence="1">EC-137</strain>
    </source>
</reference>